<protein>
    <submittedName>
        <fullName evidence="2">Uncharacterized protein</fullName>
    </submittedName>
</protein>
<evidence type="ECO:0000313" key="2">
    <source>
        <dbReference type="EMBL" id="KJD34094.1"/>
    </source>
</evidence>
<keyword evidence="1" id="KW-1133">Transmembrane helix</keyword>
<feature type="transmembrane region" description="Helical" evidence="1">
    <location>
        <begin position="31"/>
        <end position="51"/>
    </location>
</feature>
<dbReference type="OrthoDB" id="1452530at2"/>
<accession>A0A0D7W4X0</accession>
<organism evidence="2 3">
    <name type="scientific">Neotamlana nanhaiensis</name>
    <dbReference type="NCBI Taxonomy" id="1382798"/>
    <lineage>
        <taxon>Bacteria</taxon>
        <taxon>Pseudomonadati</taxon>
        <taxon>Bacteroidota</taxon>
        <taxon>Flavobacteriia</taxon>
        <taxon>Flavobacteriales</taxon>
        <taxon>Flavobacteriaceae</taxon>
        <taxon>Neotamlana</taxon>
    </lineage>
</organism>
<dbReference type="Proteomes" id="UP000032361">
    <property type="component" value="Unassembled WGS sequence"/>
</dbReference>
<dbReference type="STRING" id="1382798.PK35_05020"/>
<dbReference type="PATRIC" id="fig|1382798.3.peg.2179"/>
<feature type="transmembrane region" description="Helical" evidence="1">
    <location>
        <begin position="57"/>
        <end position="76"/>
    </location>
</feature>
<keyword evidence="3" id="KW-1185">Reference proteome</keyword>
<name>A0A0D7W4X0_9FLAO</name>
<evidence type="ECO:0000256" key="1">
    <source>
        <dbReference type="SAM" id="Phobius"/>
    </source>
</evidence>
<gene>
    <name evidence="2" type="ORF">PK35_05020</name>
</gene>
<reference evidence="2 3" key="1">
    <citation type="journal article" date="2015" name="Antonie Van Leeuwenhoek">
        <title>Tamlana nanhaiensis sp. nov., isolated from surface seawater collected from the South China Sea.</title>
        <authorList>
            <person name="Liu X."/>
            <person name="Lai Q."/>
            <person name="Du Y."/>
            <person name="Li G."/>
            <person name="Sun F."/>
            <person name="Shao Z."/>
        </authorList>
    </citation>
    <scope>NUCLEOTIDE SEQUENCE [LARGE SCALE GENOMIC DNA]</scope>
    <source>
        <strain evidence="2 3">FHC16</strain>
    </source>
</reference>
<dbReference type="AlphaFoldDB" id="A0A0D7W4X0"/>
<feature type="transmembrane region" description="Helical" evidence="1">
    <location>
        <begin position="329"/>
        <end position="348"/>
    </location>
</feature>
<keyword evidence="1" id="KW-0812">Transmembrane</keyword>
<proteinExistence type="predicted"/>
<dbReference type="EMBL" id="JTDV01000002">
    <property type="protein sequence ID" value="KJD34094.1"/>
    <property type="molecule type" value="Genomic_DNA"/>
</dbReference>
<evidence type="ECO:0000313" key="3">
    <source>
        <dbReference type="Proteomes" id="UP000032361"/>
    </source>
</evidence>
<dbReference type="RefSeq" id="WP_044625582.1">
    <property type="nucleotide sequence ID" value="NZ_JTDV01000002.1"/>
</dbReference>
<keyword evidence="1" id="KW-0472">Membrane</keyword>
<sequence length="361" mass="41563">MSKDLQPSSQKSEEVDLGQLFTVIGNVFNRFIGFIVSIFKGVYKIILLLLLHIYKRIFWYIGSLILGLIIGGFIDFNSEKVYGANMYVETNFKSARQVYENIKQFNQLAEEDKDSLELAKILNISVSDAAKIKGFYIEPDLDENVMAKMYSDFYKHLDSISKVEMNYELYKQSLTPYNFVIHRIGVASVDKYLYQKIEASFTKELSGNEYLKQLLSVNRDNLGKKDKTLKEQISKTDSLVNEYLKIRINQSNKEAMADSSTNLYMGAPDNNNNNLVVNEASILEKKLDLEQERRQINVSKVEQQSVVNVLAGFPKSGYDISVWHQKKKFTLPIMFFVATFLFFLLFGLKKYLDSESKNLSI</sequence>
<comment type="caution">
    <text evidence="2">The sequence shown here is derived from an EMBL/GenBank/DDBJ whole genome shotgun (WGS) entry which is preliminary data.</text>
</comment>